<gene>
    <name evidence="2" type="ORF">UPYG_G00035700</name>
</gene>
<name>A0ABD0Y4F4_UMBPY</name>
<sequence length="165" mass="17112">MASLLMADRSVLTRLASRVVVEGLEADSAGAHQVAEEAVEDTSAEAEVVVVEEVVESEDMAVVVMTTGVAARTDQTEATTTKTEHKEEDTAIVQEVRTETASIAMVTRVAGKTLASGCLSSGHGPSPRSGGPIPLTVGLAWSQPAAPQHFKSSSETDHVDKSSPG</sequence>
<dbReference type="AlphaFoldDB" id="A0ABD0Y4F4"/>
<comment type="caution">
    <text evidence="2">The sequence shown here is derived from an EMBL/GenBank/DDBJ whole genome shotgun (WGS) entry which is preliminary data.</text>
</comment>
<organism evidence="2 3">
    <name type="scientific">Umbra pygmaea</name>
    <name type="common">Eastern mudminnow</name>
    <dbReference type="NCBI Taxonomy" id="75934"/>
    <lineage>
        <taxon>Eukaryota</taxon>
        <taxon>Metazoa</taxon>
        <taxon>Chordata</taxon>
        <taxon>Craniata</taxon>
        <taxon>Vertebrata</taxon>
        <taxon>Euteleostomi</taxon>
        <taxon>Actinopterygii</taxon>
        <taxon>Neopterygii</taxon>
        <taxon>Teleostei</taxon>
        <taxon>Protacanthopterygii</taxon>
        <taxon>Esociformes</taxon>
        <taxon>Umbridae</taxon>
        <taxon>Umbra</taxon>
    </lineage>
</organism>
<accession>A0ABD0Y4F4</accession>
<evidence type="ECO:0000313" key="3">
    <source>
        <dbReference type="Proteomes" id="UP001557470"/>
    </source>
</evidence>
<dbReference type="Proteomes" id="UP001557470">
    <property type="component" value="Unassembled WGS sequence"/>
</dbReference>
<proteinExistence type="predicted"/>
<evidence type="ECO:0000313" key="2">
    <source>
        <dbReference type="EMBL" id="KAL1023040.1"/>
    </source>
</evidence>
<dbReference type="EMBL" id="JAGEUA010000001">
    <property type="protein sequence ID" value="KAL1023040.1"/>
    <property type="molecule type" value="Genomic_DNA"/>
</dbReference>
<protein>
    <submittedName>
        <fullName evidence="2">Uncharacterized protein</fullName>
    </submittedName>
</protein>
<reference evidence="2 3" key="1">
    <citation type="submission" date="2024-06" db="EMBL/GenBank/DDBJ databases">
        <authorList>
            <person name="Pan Q."/>
            <person name="Wen M."/>
            <person name="Jouanno E."/>
            <person name="Zahm M."/>
            <person name="Klopp C."/>
            <person name="Cabau C."/>
            <person name="Louis A."/>
            <person name="Berthelot C."/>
            <person name="Parey E."/>
            <person name="Roest Crollius H."/>
            <person name="Montfort J."/>
            <person name="Robinson-Rechavi M."/>
            <person name="Bouchez O."/>
            <person name="Lampietro C."/>
            <person name="Lopez Roques C."/>
            <person name="Donnadieu C."/>
            <person name="Postlethwait J."/>
            <person name="Bobe J."/>
            <person name="Verreycken H."/>
            <person name="Guiguen Y."/>
        </authorList>
    </citation>
    <scope>NUCLEOTIDE SEQUENCE [LARGE SCALE GENOMIC DNA]</scope>
    <source>
        <strain evidence="2">Up_M1</strain>
        <tissue evidence="2">Testis</tissue>
    </source>
</reference>
<feature type="compositionally biased region" description="Basic and acidic residues" evidence="1">
    <location>
        <begin position="152"/>
        <end position="165"/>
    </location>
</feature>
<feature type="region of interest" description="Disordered" evidence="1">
    <location>
        <begin position="118"/>
        <end position="165"/>
    </location>
</feature>
<feature type="compositionally biased region" description="Low complexity" evidence="1">
    <location>
        <begin position="120"/>
        <end position="134"/>
    </location>
</feature>
<evidence type="ECO:0000256" key="1">
    <source>
        <dbReference type="SAM" id="MobiDB-lite"/>
    </source>
</evidence>
<keyword evidence="3" id="KW-1185">Reference proteome</keyword>